<sequence>MEIVASHNQTLWDECAVKVIVEVLKTQPRYNYEVAADAAAKAADALVAQRQVRLP</sequence>
<comment type="caution">
    <text evidence="1">The sequence shown here is derived from an EMBL/GenBank/DDBJ whole genome shotgun (WGS) entry which is preliminary data.</text>
</comment>
<reference evidence="1 2" key="1">
    <citation type="submission" date="2023-02" db="EMBL/GenBank/DDBJ databases">
        <title>Pseudomonas chrutzelriedensis sp. nov., a potently antifungal strain isolated from moss.</title>
        <authorList>
            <person name="Schnyder A."/>
            <person name="Kalawong R."/>
            <person name="Eberl L."/>
            <person name="Agnoli K."/>
        </authorList>
    </citation>
    <scope>NUCLEOTIDE SEQUENCE [LARGE SCALE GENOMIC DNA]</scope>
    <source>
        <strain evidence="1 2">681</strain>
    </source>
</reference>
<name>A0ABT6QMR4_9PSED</name>
<organism evidence="1 2">
    <name type="scientific">Pseudomonas fungipugnans</name>
    <dbReference type="NCBI Taxonomy" id="3024217"/>
    <lineage>
        <taxon>Bacteria</taxon>
        <taxon>Pseudomonadati</taxon>
        <taxon>Pseudomonadota</taxon>
        <taxon>Gammaproteobacteria</taxon>
        <taxon>Pseudomonadales</taxon>
        <taxon>Pseudomonadaceae</taxon>
        <taxon>Pseudomonas</taxon>
    </lineage>
</organism>
<dbReference type="EMBL" id="JARBWL010000001">
    <property type="protein sequence ID" value="MDI2592188.1"/>
    <property type="molecule type" value="Genomic_DNA"/>
</dbReference>
<accession>A0ABT6QMR4</accession>
<dbReference type="Proteomes" id="UP001159100">
    <property type="component" value="Unassembled WGS sequence"/>
</dbReference>
<proteinExistence type="predicted"/>
<gene>
    <name evidence="1" type="ORF">POF45_12235</name>
</gene>
<evidence type="ECO:0000313" key="2">
    <source>
        <dbReference type="Proteomes" id="UP001159100"/>
    </source>
</evidence>
<evidence type="ECO:0000313" key="1">
    <source>
        <dbReference type="EMBL" id="MDI2592188.1"/>
    </source>
</evidence>
<keyword evidence="2" id="KW-1185">Reference proteome</keyword>
<dbReference type="RefSeq" id="WP_259496876.1">
    <property type="nucleotide sequence ID" value="NZ_JARBWL010000001.1"/>
</dbReference>
<protein>
    <submittedName>
        <fullName evidence="1">Uncharacterized protein</fullName>
    </submittedName>
</protein>